<sequence length="234" mass="26103">MVTTSTLAITWEKLPDDFVLDDDPVDNINQPLLAAALSESLQLSGKLPASALTTTSYGICATVNQKIVVKAPDWSFIPAIRVPREDVDRSYTPQLQGDIPAVVMEFLSATDGGEYSVKPTHPPGKWLFYEQILAVPTYVIFALDTGALEVYHLNESGRYQLSTSDVNDRYWIAQMNLFLGVWQGTRENRTGNWLRWWDDAGNLLLWGFEKAAQLQERADRLAAQLQAAGIEPES</sequence>
<name>A0A6J4KG29_9CYAN</name>
<dbReference type="PANTHER" id="PTHR33352">
    <property type="entry name" value="SLR1095 PROTEIN"/>
    <property type="match status" value="1"/>
</dbReference>
<dbReference type="AlphaFoldDB" id="A0A6J4KG29"/>
<proteinExistence type="predicted"/>
<protein>
    <recommendedName>
        <fullName evidence="1">Putative restriction endonuclease domain-containing protein</fullName>
    </recommendedName>
</protein>
<gene>
    <name evidence="2" type="ORF">AVDCRST_MAG94-614</name>
</gene>
<dbReference type="Pfam" id="PF05685">
    <property type="entry name" value="Uma2"/>
    <property type="match status" value="1"/>
</dbReference>
<dbReference type="InterPro" id="IPR008538">
    <property type="entry name" value="Uma2"/>
</dbReference>
<reference evidence="2" key="1">
    <citation type="submission" date="2020-02" db="EMBL/GenBank/DDBJ databases">
        <authorList>
            <person name="Meier V. D."/>
        </authorList>
    </citation>
    <scope>NUCLEOTIDE SEQUENCE</scope>
    <source>
        <strain evidence="2">AVDCRST_MAG94</strain>
    </source>
</reference>
<dbReference type="PANTHER" id="PTHR33352:SF3">
    <property type="entry name" value="SLR1612 PROTEIN"/>
    <property type="match status" value="1"/>
</dbReference>
<evidence type="ECO:0000259" key="1">
    <source>
        <dbReference type="Pfam" id="PF05685"/>
    </source>
</evidence>
<evidence type="ECO:0000313" key="2">
    <source>
        <dbReference type="EMBL" id="CAA9304981.1"/>
    </source>
</evidence>
<dbReference type="EMBL" id="CADCTY010000207">
    <property type="protein sequence ID" value="CAA9304981.1"/>
    <property type="molecule type" value="Genomic_DNA"/>
</dbReference>
<organism evidence="2">
    <name type="scientific">uncultured Leptolyngbya sp</name>
    <dbReference type="NCBI Taxonomy" id="332963"/>
    <lineage>
        <taxon>Bacteria</taxon>
        <taxon>Bacillati</taxon>
        <taxon>Cyanobacteriota</taxon>
        <taxon>Cyanophyceae</taxon>
        <taxon>Leptolyngbyales</taxon>
        <taxon>Leptolyngbyaceae</taxon>
        <taxon>Leptolyngbya group</taxon>
        <taxon>Leptolyngbya</taxon>
        <taxon>environmental samples</taxon>
    </lineage>
</organism>
<accession>A0A6J4KG29</accession>
<feature type="domain" description="Putative restriction endonuclease" evidence="1">
    <location>
        <begin position="70"/>
        <end position="173"/>
    </location>
</feature>